<dbReference type="PROSITE" id="PS50110">
    <property type="entry name" value="RESPONSE_REGULATORY"/>
    <property type="match status" value="1"/>
</dbReference>
<dbReference type="PROSITE" id="PS50043">
    <property type="entry name" value="HTH_LUXR_2"/>
    <property type="match status" value="1"/>
</dbReference>
<dbReference type="InterPro" id="IPR001789">
    <property type="entry name" value="Sig_transdc_resp-reg_receiver"/>
</dbReference>
<dbReference type="GO" id="GO:0006355">
    <property type="term" value="P:regulation of DNA-templated transcription"/>
    <property type="evidence" value="ECO:0007669"/>
    <property type="project" value="InterPro"/>
</dbReference>
<dbReference type="Pfam" id="PF00196">
    <property type="entry name" value="GerE"/>
    <property type="match status" value="1"/>
</dbReference>
<evidence type="ECO:0000313" key="10">
    <source>
        <dbReference type="Proteomes" id="UP000244523"/>
    </source>
</evidence>
<dbReference type="Pfam" id="PF00072">
    <property type="entry name" value="Response_reg"/>
    <property type="match status" value="1"/>
</dbReference>
<dbReference type="InterPro" id="IPR000792">
    <property type="entry name" value="Tscrpt_reg_LuxR_C"/>
</dbReference>
<dbReference type="CDD" id="cd17537">
    <property type="entry name" value="REC_FixJ"/>
    <property type="match status" value="1"/>
</dbReference>
<gene>
    <name evidence="9" type="ORF">C8N45_11517</name>
</gene>
<name>A0A2T6K8G6_9RHOB</name>
<keyword evidence="3" id="KW-0805">Transcription regulation</keyword>
<dbReference type="Gene3D" id="1.10.10.10">
    <property type="entry name" value="Winged helix-like DNA-binding domain superfamily/Winged helix DNA-binding domain"/>
    <property type="match status" value="1"/>
</dbReference>
<dbReference type="RefSeq" id="WP_108388125.1">
    <property type="nucleotide sequence ID" value="NZ_QBUD01000015.1"/>
</dbReference>
<dbReference type="EMBL" id="QBUD01000015">
    <property type="protein sequence ID" value="PUB11034.1"/>
    <property type="molecule type" value="Genomic_DNA"/>
</dbReference>
<keyword evidence="1 6" id="KW-0597">Phosphoprotein</keyword>
<dbReference type="SMART" id="SM00421">
    <property type="entry name" value="HTH_LUXR"/>
    <property type="match status" value="1"/>
</dbReference>
<dbReference type="FunFam" id="3.40.50.2300:FF:000018">
    <property type="entry name" value="DNA-binding transcriptional regulator NtrC"/>
    <property type="match status" value="1"/>
</dbReference>
<sequence>MAECDSTVFVIDDDEGIRFSLARALGKRGFVVETFASATAFLEVFDASQTGCIVLDHGMPDMTGLELQAKLVADGFTVPIIFITGHGGVPESVQAMKAGAIDFLEKPFRTEALVERIKEAIKTNASKSAQREKALEAKAKLDMLTSREMEIVALIVSDPSNTTSKEIARVLDISPRTVDHHRARILEKLQIKSIVELIDLTISSNSVTR</sequence>
<keyword evidence="10" id="KW-1185">Reference proteome</keyword>
<feature type="modified residue" description="4-aspartylphosphate" evidence="6">
    <location>
        <position position="56"/>
    </location>
</feature>
<dbReference type="CDD" id="cd06170">
    <property type="entry name" value="LuxR_C_like"/>
    <property type="match status" value="1"/>
</dbReference>
<dbReference type="Proteomes" id="UP000244523">
    <property type="component" value="Unassembled WGS sequence"/>
</dbReference>
<evidence type="ECO:0000259" key="7">
    <source>
        <dbReference type="PROSITE" id="PS50043"/>
    </source>
</evidence>
<evidence type="ECO:0000256" key="1">
    <source>
        <dbReference type="ARBA" id="ARBA00022553"/>
    </source>
</evidence>
<evidence type="ECO:0000256" key="4">
    <source>
        <dbReference type="ARBA" id="ARBA00023125"/>
    </source>
</evidence>
<feature type="domain" description="Response regulatory" evidence="8">
    <location>
        <begin position="7"/>
        <end position="121"/>
    </location>
</feature>
<evidence type="ECO:0000256" key="2">
    <source>
        <dbReference type="ARBA" id="ARBA00023012"/>
    </source>
</evidence>
<dbReference type="SMART" id="SM00448">
    <property type="entry name" value="REC"/>
    <property type="match status" value="1"/>
</dbReference>
<dbReference type="SUPFAM" id="SSF46894">
    <property type="entry name" value="C-terminal effector domain of the bipartite response regulators"/>
    <property type="match status" value="1"/>
</dbReference>
<evidence type="ECO:0000256" key="3">
    <source>
        <dbReference type="ARBA" id="ARBA00023015"/>
    </source>
</evidence>
<dbReference type="GO" id="GO:0003677">
    <property type="term" value="F:DNA binding"/>
    <property type="evidence" value="ECO:0007669"/>
    <property type="project" value="UniProtKB-KW"/>
</dbReference>
<reference evidence="9 10" key="1">
    <citation type="submission" date="2018-04" db="EMBL/GenBank/DDBJ databases">
        <title>Genomic Encyclopedia of Archaeal and Bacterial Type Strains, Phase II (KMG-II): from individual species to whole genera.</title>
        <authorList>
            <person name="Goeker M."/>
        </authorList>
    </citation>
    <scope>NUCLEOTIDE SEQUENCE [LARGE SCALE GENOMIC DNA]</scope>
    <source>
        <strain evidence="9 10">DSM 29955</strain>
    </source>
</reference>
<keyword evidence="2" id="KW-0902">Two-component regulatory system</keyword>
<evidence type="ECO:0000256" key="5">
    <source>
        <dbReference type="ARBA" id="ARBA00023163"/>
    </source>
</evidence>
<keyword evidence="4" id="KW-0238">DNA-binding</keyword>
<dbReference type="PANTHER" id="PTHR44688">
    <property type="entry name" value="DNA-BINDING TRANSCRIPTIONAL ACTIVATOR DEVR_DOSR"/>
    <property type="match status" value="1"/>
</dbReference>
<dbReference type="InterPro" id="IPR016032">
    <property type="entry name" value="Sig_transdc_resp-reg_C-effctor"/>
</dbReference>
<dbReference type="OrthoDB" id="9782655at2"/>
<organism evidence="9 10">
    <name type="scientific">Yoonia sediminilitoris</name>
    <dbReference type="NCBI Taxonomy" id="1286148"/>
    <lineage>
        <taxon>Bacteria</taxon>
        <taxon>Pseudomonadati</taxon>
        <taxon>Pseudomonadota</taxon>
        <taxon>Alphaproteobacteria</taxon>
        <taxon>Rhodobacterales</taxon>
        <taxon>Paracoccaceae</taxon>
        <taxon>Yoonia</taxon>
    </lineage>
</organism>
<evidence type="ECO:0000256" key="6">
    <source>
        <dbReference type="PROSITE-ProRule" id="PRU00169"/>
    </source>
</evidence>
<dbReference type="SUPFAM" id="SSF52172">
    <property type="entry name" value="CheY-like"/>
    <property type="match status" value="1"/>
</dbReference>
<accession>A0A2T6K8G6</accession>
<protein>
    <submittedName>
        <fullName evidence="9">LuxR family two component transcriptional regulator</fullName>
    </submittedName>
</protein>
<dbReference type="Gene3D" id="3.40.50.2300">
    <property type="match status" value="1"/>
</dbReference>
<dbReference type="PANTHER" id="PTHR44688:SF16">
    <property type="entry name" value="DNA-BINDING TRANSCRIPTIONAL ACTIVATOR DEVR_DOSR"/>
    <property type="match status" value="1"/>
</dbReference>
<comment type="caution">
    <text evidence="9">The sequence shown here is derived from an EMBL/GenBank/DDBJ whole genome shotgun (WGS) entry which is preliminary data.</text>
</comment>
<keyword evidence="5" id="KW-0804">Transcription</keyword>
<dbReference type="GO" id="GO:0000160">
    <property type="term" value="P:phosphorelay signal transduction system"/>
    <property type="evidence" value="ECO:0007669"/>
    <property type="project" value="UniProtKB-KW"/>
</dbReference>
<dbReference type="InterPro" id="IPR036388">
    <property type="entry name" value="WH-like_DNA-bd_sf"/>
</dbReference>
<proteinExistence type="predicted"/>
<dbReference type="AlphaFoldDB" id="A0A2T6K8G6"/>
<feature type="domain" description="HTH luxR-type" evidence="7">
    <location>
        <begin position="137"/>
        <end position="205"/>
    </location>
</feature>
<evidence type="ECO:0000313" key="9">
    <source>
        <dbReference type="EMBL" id="PUB11034.1"/>
    </source>
</evidence>
<evidence type="ECO:0000259" key="8">
    <source>
        <dbReference type="PROSITE" id="PS50110"/>
    </source>
</evidence>
<dbReference type="InterPro" id="IPR011006">
    <property type="entry name" value="CheY-like_superfamily"/>
</dbReference>